<dbReference type="PANTHER" id="PTHR47467:SF1">
    <property type="entry name" value="WD40 REPEAT-CONTAINING PROTEIN"/>
    <property type="match status" value="1"/>
</dbReference>
<evidence type="ECO:0000256" key="1">
    <source>
        <dbReference type="SAM" id="MobiDB-lite"/>
    </source>
</evidence>
<dbReference type="SUPFAM" id="SSF50969">
    <property type="entry name" value="YVTN repeat-like/Quinoprotein amine dehydrogenase"/>
    <property type="match status" value="1"/>
</dbReference>
<dbReference type="InterPro" id="IPR015943">
    <property type="entry name" value="WD40/YVTN_repeat-like_dom_sf"/>
</dbReference>
<reference evidence="2" key="1">
    <citation type="submission" date="2021-01" db="EMBL/GenBank/DDBJ databases">
        <authorList>
            <person name="Corre E."/>
            <person name="Pelletier E."/>
            <person name="Niang G."/>
            <person name="Scheremetjew M."/>
            <person name="Finn R."/>
            <person name="Kale V."/>
            <person name="Holt S."/>
            <person name="Cochrane G."/>
            <person name="Meng A."/>
            <person name="Brown T."/>
            <person name="Cohen L."/>
        </authorList>
    </citation>
    <scope>NUCLEOTIDE SEQUENCE</scope>
    <source>
        <strain evidence="2">CCAP 1951/1</strain>
    </source>
</reference>
<dbReference type="PANTHER" id="PTHR47467">
    <property type="entry name" value="OS01G0867200 PROTEIN"/>
    <property type="match status" value="1"/>
</dbReference>
<accession>A0A7S1KXW5</accession>
<feature type="region of interest" description="Disordered" evidence="1">
    <location>
        <begin position="387"/>
        <end position="406"/>
    </location>
</feature>
<protein>
    <submittedName>
        <fullName evidence="2">Uncharacterized protein</fullName>
    </submittedName>
</protein>
<dbReference type="AlphaFoldDB" id="A0A7S1KXW5"/>
<name>A0A7S1KXW5_NEODS</name>
<dbReference type="InterPro" id="IPR011044">
    <property type="entry name" value="Quino_amine_DH_bsu"/>
</dbReference>
<sequence>MPASTHADVVTVQAFERAQLRAGEVVERTPGAPEYCPEHAYVPKHSHVVAGVHLGGGSAAKSVLVAAGIGPDVRFTTVGGLDASASVGAGFACPLPGAVRHVSFDGSIEDCDGTAAGALGELVPSRRLACVAATREGDAFALRSTHGGDHAGKAAAGGFAWERVASWAHSEDDETLGAVGGDADLLAGLRTSAGAINVARMGADGEQLVMAQESAQEARIFDIATGKRVRSVWCTHGPTAAIAARFPAVSPNQELLAIAEGPVCSIWDPRTGGEGSNACISRLTTAASDVLDVTTSEALAARNLLLVAGSDRSIAVFDVRKWAKLSVDAGVLKFAANGLAVVGVAQHEPYEPATIVATGIDTELRAVDIMTNVSAIDAARKRQAVAGGSANGKGAQASPAPEAVSPTADVGLQGAFRQRLATASHCRAGWHGAPSSVLGTDAAVAMSTHAELFVVCGTAAVKSGAA</sequence>
<proteinExistence type="predicted"/>
<gene>
    <name evidence="2" type="ORF">NDES1114_LOCUS796</name>
</gene>
<organism evidence="2">
    <name type="scientific">Neobodo designis</name>
    <name type="common">Flagellated protozoan</name>
    <name type="synonym">Bodo designis</name>
    <dbReference type="NCBI Taxonomy" id="312471"/>
    <lineage>
        <taxon>Eukaryota</taxon>
        <taxon>Discoba</taxon>
        <taxon>Euglenozoa</taxon>
        <taxon>Kinetoplastea</taxon>
        <taxon>Metakinetoplastina</taxon>
        <taxon>Neobodonida</taxon>
        <taxon>Neobodo</taxon>
    </lineage>
</organism>
<dbReference type="Gene3D" id="2.130.10.10">
    <property type="entry name" value="YVTN repeat-like/Quinoprotein amine dehydrogenase"/>
    <property type="match status" value="1"/>
</dbReference>
<evidence type="ECO:0000313" key="2">
    <source>
        <dbReference type="EMBL" id="CAD9089103.1"/>
    </source>
</evidence>
<dbReference type="EMBL" id="HBGF01001163">
    <property type="protein sequence ID" value="CAD9089103.1"/>
    <property type="molecule type" value="Transcribed_RNA"/>
</dbReference>